<dbReference type="Pfam" id="PF06089">
    <property type="entry name" value="Asparaginase_II"/>
    <property type="match status" value="1"/>
</dbReference>
<proteinExistence type="predicted"/>
<dbReference type="AlphaFoldDB" id="C0GCX3"/>
<name>C0GCX3_DETAL</name>
<organism evidence="1 2">
    <name type="scientific">Dethiobacter alkaliphilus AHT 1</name>
    <dbReference type="NCBI Taxonomy" id="555088"/>
    <lineage>
        <taxon>Bacteria</taxon>
        <taxon>Bacillati</taxon>
        <taxon>Bacillota</taxon>
        <taxon>Dethiobacteria</taxon>
        <taxon>Dethiobacterales</taxon>
        <taxon>Dethiobacteraceae</taxon>
        <taxon>Dethiobacter</taxon>
    </lineage>
</organism>
<dbReference type="Proteomes" id="UP000006443">
    <property type="component" value="Unassembled WGS sequence"/>
</dbReference>
<sequence>MSEILAHVTRGGAVECIHRGDLVVTDTEGKIVFSIGDPQKHTYWRSAAKPFQVIPLVEAEGMKRFDFSGRELALMTSSHGGEETHVAAVQSILDKIGLTADALECGAAPPMYRRAANKILKEGGSFSVFTNACSGKHAAILALAKIRDYPVEGYSQPIHPAQHEVLRAVADLAGLMPKDLTIGIDGCGFPVFGLPIYNMAIAYAHLANPHRFPQSRRSALETIAMAMTAHPHYVAGTNRLDTALMEATGGRILAKVGSEGVYNVSITDQGLGLTLKIEDGNFRPFGPVIIEALKKLNALTPTELETLHPHHQVYLQNHRKQTIGQIIPTL</sequence>
<comment type="caution">
    <text evidence="1">The sequence shown here is derived from an EMBL/GenBank/DDBJ whole genome shotgun (WGS) entry which is preliminary data.</text>
</comment>
<dbReference type="RefSeq" id="WP_008514230.1">
    <property type="nucleotide sequence ID" value="NZ_ACJM01000001.1"/>
</dbReference>
<keyword evidence="2" id="KW-1185">Reference proteome</keyword>
<dbReference type="STRING" id="555088.DealDRAFT_0332"/>
<dbReference type="EMBL" id="ACJM01000001">
    <property type="protein sequence ID" value="EEG79058.1"/>
    <property type="molecule type" value="Genomic_DNA"/>
</dbReference>
<dbReference type="PANTHER" id="PTHR42110">
    <property type="entry name" value="L-ASPARAGINASE, PUTATIVE (AFU_ORTHOLOGUE AFUA_3G11890)-RELATED"/>
    <property type="match status" value="1"/>
</dbReference>
<evidence type="ECO:0000313" key="2">
    <source>
        <dbReference type="Proteomes" id="UP000006443"/>
    </source>
</evidence>
<reference evidence="1 2" key="1">
    <citation type="submission" date="2009-02" db="EMBL/GenBank/DDBJ databases">
        <title>Sequencing of the draft genome and assembly of Dethiobacter alkaliphilus AHT 1.</title>
        <authorList>
            <consortium name="US DOE Joint Genome Institute (JGI-PGF)"/>
            <person name="Lucas S."/>
            <person name="Copeland A."/>
            <person name="Lapidus A."/>
            <person name="Glavina del Rio T."/>
            <person name="Dalin E."/>
            <person name="Tice H."/>
            <person name="Bruce D."/>
            <person name="Goodwin L."/>
            <person name="Pitluck S."/>
            <person name="Larimer F."/>
            <person name="Land M.L."/>
            <person name="Hauser L."/>
            <person name="Muyzer G."/>
        </authorList>
    </citation>
    <scope>NUCLEOTIDE SEQUENCE [LARGE SCALE GENOMIC DNA]</scope>
    <source>
        <strain evidence="1 2">AHT 1</strain>
    </source>
</reference>
<protein>
    <submittedName>
        <fullName evidence="1">L-asparaginase II</fullName>
    </submittedName>
</protein>
<dbReference type="InterPro" id="IPR010349">
    <property type="entry name" value="Asparaginase_II"/>
</dbReference>
<gene>
    <name evidence="1" type="ORF">DealDRAFT_0332</name>
</gene>
<accession>C0GCX3</accession>
<dbReference type="eggNOG" id="COG4448">
    <property type="taxonomic scope" value="Bacteria"/>
</dbReference>
<dbReference type="OrthoDB" id="9770793at2"/>
<dbReference type="PANTHER" id="PTHR42110:SF1">
    <property type="entry name" value="L-ASPARAGINASE, PUTATIVE (AFU_ORTHOLOGUE AFUA_3G11890)-RELATED"/>
    <property type="match status" value="1"/>
</dbReference>
<evidence type="ECO:0000313" key="1">
    <source>
        <dbReference type="EMBL" id="EEG79058.1"/>
    </source>
</evidence>